<evidence type="ECO:0000313" key="3">
    <source>
        <dbReference type="EMBL" id="SCL46989.1"/>
    </source>
</evidence>
<dbReference type="EMBL" id="FMIA01000002">
    <property type="protein sequence ID" value="SCL46989.1"/>
    <property type="molecule type" value="Genomic_DNA"/>
</dbReference>
<gene>
    <name evidence="3" type="ORF">GA0070617_0444</name>
</gene>
<dbReference type="OrthoDB" id="9803065at2"/>
<feature type="transmembrane region" description="Helical" evidence="2">
    <location>
        <begin position="144"/>
        <end position="167"/>
    </location>
</feature>
<feature type="compositionally biased region" description="Basic and acidic residues" evidence="1">
    <location>
        <begin position="106"/>
        <end position="123"/>
    </location>
</feature>
<feature type="region of interest" description="Disordered" evidence="1">
    <location>
        <begin position="106"/>
        <end position="133"/>
    </location>
</feature>
<proteinExistence type="predicted"/>
<keyword evidence="2" id="KW-0812">Transmembrane</keyword>
<keyword evidence="2" id="KW-0472">Membrane</keyword>
<accession>A0A1C6TZD9</accession>
<dbReference type="STRING" id="683228.GA0070617_0444"/>
<keyword evidence="4" id="KW-1185">Reference proteome</keyword>
<dbReference type="InterPro" id="IPR051790">
    <property type="entry name" value="Cytochrome_c-biogenesis_DsbD"/>
</dbReference>
<feature type="transmembrane region" description="Helical" evidence="2">
    <location>
        <begin position="214"/>
        <end position="242"/>
    </location>
</feature>
<reference evidence="3 4" key="1">
    <citation type="submission" date="2016-06" db="EMBL/GenBank/DDBJ databases">
        <authorList>
            <person name="Kjaerup R.B."/>
            <person name="Dalgaard T.S."/>
            <person name="Juul-Madsen H.R."/>
        </authorList>
    </citation>
    <scope>NUCLEOTIDE SEQUENCE [LARGE SCALE GENOMIC DNA]</scope>
    <source>
        <strain evidence="3 4">DSM 45577</strain>
    </source>
</reference>
<sequence>MGETFRELAQSGPLLLAIGAAALAGLVSFLSPCVLPLVPGYLSYVTGLAGTDLEVRKGPRLTPTVEKGSPLTTPSGGTAVGSGAPGDGTTSDAGAVGVRERIGKQAGEDAAGRGEQAGEHAAGRGEQAGEQAGGRRAAAVKGRVLAGTLLFIAGFTVVFVSTAVVVSQLGQLLFAYDRIVEIAVGSLIVLLGLGYLGLVPGLQREFRISRLPSAGLLGAPVFGAVFALSWVPCVGPTLGAVLGMGAVGGQTDRAVVLAVAYCVGLGLPFVIFGLGFQRLLGVFKAVRRNSRWVTRVGGALLILIGLALVTGGWQNFVIWLQTTVGVGEVSI</sequence>
<feature type="transmembrane region" description="Helical" evidence="2">
    <location>
        <begin position="292"/>
        <end position="313"/>
    </location>
</feature>
<feature type="transmembrane region" description="Helical" evidence="2">
    <location>
        <begin position="14"/>
        <end position="38"/>
    </location>
</feature>
<feature type="transmembrane region" description="Helical" evidence="2">
    <location>
        <begin position="179"/>
        <end position="202"/>
    </location>
</feature>
<feature type="region of interest" description="Disordered" evidence="1">
    <location>
        <begin position="59"/>
        <end position="94"/>
    </location>
</feature>
<protein>
    <submittedName>
        <fullName evidence="3">Cytochrome c-type biogenesis protein</fullName>
    </submittedName>
</protein>
<dbReference type="PANTHER" id="PTHR31272">
    <property type="entry name" value="CYTOCHROME C-TYPE BIOGENESIS PROTEIN HI_1454-RELATED"/>
    <property type="match status" value="1"/>
</dbReference>
<dbReference type="AlphaFoldDB" id="A0A1C6TZD9"/>
<keyword evidence="2" id="KW-1133">Transmembrane helix</keyword>
<organism evidence="3 4">
    <name type="scientific">Micromonospora yangpuensis</name>
    <dbReference type="NCBI Taxonomy" id="683228"/>
    <lineage>
        <taxon>Bacteria</taxon>
        <taxon>Bacillati</taxon>
        <taxon>Actinomycetota</taxon>
        <taxon>Actinomycetes</taxon>
        <taxon>Micromonosporales</taxon>
        <taxon>Micromonosporaceae</taxon>
        <taxon>Micromonospora</taxon>
    </lineage>
</organism>
<evidence type="ECO:0000256" key="2">
    <source>
        <dbReference type="SAM" id="Phobius"/>
    </source>
</evidence>
<dbReference type="Proteomes" id="UP000198937">
    <property type="component" value="Unassembled WGS sequence"/>
</dbReference>
<dbReference type="PANTHER" id="PTHR31272:SF4">
    <property type="entry name" value="CYTOCHROME C-TYPE BIOGENESIS PROTEIN HI_1454-RELATED"/>
    <property type="match status" value="1"/>
</dbReference>
<evidence type="ECO:0000256" key="1">
    <source>
        <dbReference type="SAM" id="MobiDB-lite"/>
    </source>
</evidence>
<feature type="transmembrane region" description="Helical" evidence="2">
    <location>
        <begin position="254"/>
        <end position="280"/>
    </location>
</feature>
<name>A0A1C6TZD9_9ACTN</name>
<evidence type="ECO:0000313" key="4">
    <source>
        <dbReference type="Proteomes" id="UP000198937"/>
    </source>
</evidence>
<feature type="compositionally biased region" description="Low complexity" evidence="1">
    <location>
        <begin position="124"/>
        <end position="133"/>
    </location>
</feature>
<dbReference type="RefSeq" id="WP_091433269.1">
    <property type="nucleotide sequence ID" value="NZ_BMMJ01000011.1"/>
</dbReference>